<gene>
    <name evidence="1" type="ORF">S40285_10638</name>
</gene>
<dbReference type="AlphaFoldDB" id="A0A084QZC7"/>
<accession>A0A084QZC7</accession>
<evidence type="ECO:0008006" key="3">
    <source>
        <dbReference type="Google" id="ProtNLM"/>
    </source>
</evidence>
<sequence length="30" mass="3711">MENNILPKNVWNFDETGFMWVEITWKKVQL</sequence>
<reference evidence="1 2" key="1">
    <citation type="journal article" date="2014" name="BMC Genomics">
        <title>Comparative genome sequencing reveals chemotype-specific gene clusters in the toxigenic black mold Stachybotrys.</title>
        <authorList>
            <person name="Semeiks J."/>
            <person name="Borek D."/>
            <person name="Otwinowski Z."/>
            <person name="Grishin N.V."/>
        </authorList>
    </citation>
    <scope>NUCLEOTIDE SEQUENCE [LARGE SCALE GENOMIC DNA]</scope>
    <source>
        <strain evidence="1 2">IBT 40285</strain>
    </source>
</reference>
<protein>
    <recommendedName>
        <fullName evidence="3">DDE-1 domain-containing protein</fullName>
    </recommendedName>
</protein>
<evidence type="ECO:0000313" key="2">
    <source>
        <dbReference type="Proteomes" id="UP000028524"/>
    </source>
</evidence>
<dbReference type="EMBL" id="KL659548">
    <property type="protein sequence ID" value="KFA69312.1"/>
    <property type="molecule type" value="Genomic_DNA"/>
</dbReference>
<name>A0A084QZC7_STAC4</name>
<keyword evidence="2" id="KW-1185">Reference proteome</keyword>
<dbReference type="InParanoid" id="A0A084QZC7"/>
<evidence type="ECO:0000313" key="1">
    <source>
        <dbReference type="EMBL" id="KFA69312.1"/>
    </source>
</evidence>
<dbReference type="HOGENOM" id="CLU_3406589_0_0_1"/>
<dbReference type="Proteomes" id="UP000028524">
    <property type="component" value="Unassembled WGS sequence"/>
</dbReference>
<proteinExistence type="predicted"/>
<organism evidence="1 2">
    <name type="scientific">Stachybotrys chlorohalonatus (strain IBT 40285)</name>
    <dbReference type="NCBI Taxonomy" id="1283841"/>
    <lineage>
        <taxon>Eukaryota</taxon>
        <taxon>Fungi</taxon>
        <taxon>Dikarya</taxon>
        <taxon>Ascomycota</taxon>
        <taxon>Pezizomycotina</taxon>
        <taxon>Sordariomycetes</taxon>
        <taxon>Hypocreomycetidae</taxon>
        <taxon>Hypocreales</taxon>
        <taxon>Stachybotryaceae</taxon>
        <taxon>Stachybotrys</taxon>
    </lineage>
</organism>